<feature type="domain" description="Transglutaminase-like" evidence="1">
    <location>
        <begin position="173"/>
        <end position="249"/>
    </location>
</feature>
<dbReference type="InterPro" id="IPR038765">
    <property type="entry name" value="Papain-like_cys_pep_sf"/>
</dbReference>
<dbReference type="EMBL" id="QHHQ01000018">
    <property type="protein sequence ID" value="RAH95930.1"/>
    <property type="molecule type" value="Genomic_DNA"/>
</dbReference>
<accession>A0A8B2NH06</accession>
<proteinExistence type="predicted"/>
<protein>
    <submittedName>
        <fullName evidence="2">Transglutaminase</fullName>
    </submittedName>
</protein>
<sequence length="297" mass="32858">MTTLRIVHMTRYLYDRPVCFGVHHLMLRPRDAHDMRILRTGLAVSPTARLDWTFDTFGNSVGWLSFEEDAAELVIVSELDLRRYGLDDPLPVLSNSSAAYPFQYDPDDATDLGPLLLLLWPGERSDVEAWIASRLPRLPTISVEVLDALSSEIHDGFRYRRREAYGTQSPATTIRSGEGTCRDFALLFMEAARTLGFAARFVTGYLYDPASDVSAGDVDAGTIRGGGSTHAWADVFIPGVGWVEFDPTNRIAASRNLVRVATTRSPSQAAPVSGTWRAAGARFLEMDVSVSVVRRDD</sequence>
<dbReference type="RefSeq" id="WP_111352690.1">
    <property type="nucleotide sequence ID" value="NZ_QHHQ01000018.1"/>
</dbReference>
<dbReference type="Pfam" id="PF01841">
    <property type="entry name" value="Transglut_core"/>
    <property type="match status" value="1"/>
</dbReference>
<dbReference type="PANTHER" id="PTHR33490:SF1">
    <property type="entry name" value="SLL1233 PROTEIN"/>
    <property type="match status" value="1"/>
</dbReference>
<dbReference type="SUPFAM" id="SSF54001">
    <property type="entry name" value="Cysteine proteinases"/>
    <property type="match status" value="1"/>
</dbReference>
<name>A0A8B2NH06_9HYPH</name>
<gene>
    <name evidence="2" type="ORF">DLJ53_33560</name>
</gene>
<dbReference type="Pfam" id="PF08379">
    <property type="entry name" value="Bact_transglu_N"/>
    <property type="match status" value="1"/>
</dbReference>
<reference evidence="2 3" key="1">
    <citation type="submission" date="2018-05" db="EMBL/GenBank/DDBJ databases">
        <title>Acuticoccus sediminis sp. nov., isolated from deep-sea sediment of Indian Ocean.</title>
        <authorList>
            <person name="Liu X."/>
            <person name="Lai Q."/>
            <person name="Du Y."/>
            <person name="Sun F."/>
            <person name="Zhang X."/>
            <person name="Wang S."/>
            <person name="Shao Z."/>
        </authorList>
    </citation>
    <scope>NUCLEOTIDE SEQUENCE [LARGE SCALE GENOMIC DNA]</scope>
    <source>
        <strain evidence="2 3">PTG4-2</strain>
    </source>
</reference>
<dbReference type="InterPro" id="IPR013589">
    <property type="entry name" value="Bac_transglu_N"/>
</dbReference>
<dbReference type="PANTHER" id="PTHR33490">
    <property type="entry name" value="BLR5614 PROTEIN-RELATED"/>
    <property type="match status" value="1"/>
</dbReference>
<dbReference type="InterPro" id="IPR002931">
    <property type="entry name" value="Transglutaminase-like"/>
</dbReference>
<dbReference type="AlphaFoldDB" id="A0A8B2NH06"/>
<evidence type="ECO:0000313" key="3">
    <source>
        <dbReference type="Proteomes" id="UP000249590"/>
    </source>
</evidence>
<evidence type="ECO:0000313" key="2">
    <source>
        <dbReference type="EMBL" id="RAH95930.1"/>
    </source>
</evidence>
<dbReference type="SMART" id="SM00460">
    <property type="entry name" value="TGc"/>
    <property type="match status" value="1"/>
</dbReference>
<keyword evidence="3" id="KW-1185">Reference proteome</keyword>
<dbReference type="Gene3D" id="3.10.620.30">
    <property type="match status" value="1"/>
</dbReference>
<dbReference type="OrthoDB" id="9804023at2"/>
<comment type="caution">
    <text evidence="2">The sequence shown here is derived from an EMBL/GenBank/DDBJ whole genome shotgun (WGS) entry which is preliminary data.</text>
</comment>
<evidence type="ECO:0000259" key="1">
    <source>
        <dbReference type="SMART" id="SM00460"/>
    </source>
</evidence>
<dbReference type="Proteomes" id="UP000249590">
    <property type="component" value="Unassembled WGS sequence"/>
</dbReference>
<organism evidence="2 3">
    <name type="scientific">Acuticoccus sediminis</name>
    <dbReference type="NCBI Taxonomy" id="2184697"/>
    <lineage>
        <taxon>Bacteria</taxon>
        <taxon>Pseudomonadati</taxon>
        <taxon>Pseudomonadota</taxon>
        <taxon>Alphaproteobacteria</taxon>
        <taxon>Hyphomicrobiales</taxon>
        <taxon>Amorphaceae</taxon>
        <taxon>Acuticoccus</taxon>
    </lineage>
</organism>